<reference evidence="1 2" key="1">
    <citation type="submission" date="2014-04" db="EMBL/GenBank/DDBJ databases">
        <authorList>
            <consortium name="DOE Joint Genome Institute"/>
            <person name="Kuo A."/>
            <person name="Kohler A."/>
            <person name="Nagy L.G."/>
            <person name="Floudas D."/>
            <person name="Copeland A."/>
            <person name="Barry K.W."/>
            <person name="Cichocki N."/>
            <person name="Veneault-Fourrey C."/>
            <person name="LaButti K."/>
            <person name="Lindquist E.A."/>
            <person name="Lipzen A."/>
            <person name="Lundell T."/>
            <person name="Morin E."/>
            <person name="Murat C."/>
            <person name="Sun H."/>
            <person name="Tunlid A."/>
            <person name="Henrissat B."/>
            <person name="Grigoriev I.V."/>
            <person name="Hibbett D.S."/>
            <person name="Martin F."/>
            <person name="Nordberg H.P."/>
            <person name="Cantor M.N."/>
            <person name="Hua S.X."/>
        </authorList>
    </citation>
    <scope>NUCLEOTIDE SEQUENCE [LARGE SCALE GENOMIC DNA]</scope>
    <source>
        <strain evidence="1 2">Foug A</strain>
    </source>
</reference>
<accession>A0A0C3EIX9</accession>
<dbReference type="Proteomes" id="UP000053989">
    <property type="component" value="Unassembled WGS sequence"/>
</dbReference>
<gene>
    <name evidence="1" type="ORF">SCLCIDRAFT_1210022</name>
</gene>
<keyword evidence="2" id="KW-1185">Reference proteome</keyword>
<evidence type="ECO:0000313" key="1">
    <source>
        <dbReference type="EMBL" id="KIM67886.1"/>
    </source>
</evidence>
<organism evidence="1 2">
    <name type="scientific">Scleroderma citrinum Foug A</name>
    <dbReference type="NCBI Taxonomy" id="1036808"/>
    <lineage>
        <taxon>Eukaryota</taxon>
        <taxon>Fungi</taxon>
        <taxon>Dikarya</taxon>
        <taxon>Basidiomycota</taxon>
        <taxon>Agaricomycotina</taxon>
        <taxon>Agaricomycetes</taxon>
        <taxon>Agaricomycetidae</taxon>
        <taxon>Boletales</taxon>
        <taxon>Sclerodermatineae</taxon>
        <taxon>Sclerodermataceae</taxon>
        <taxon>Scleroderma</taxon>
    </lineage>
</organism>
<reference evidence="2" key="2">
    <citation type="submission" date="2015-01" db="EMBL/GenBank/DDBJ databases">
        <title>Evolutionary Origins and Diversification of the Mycorrhizal Mutualists.</title>
        <authorList>
            <consortium name="DOE Joint Genome Institute"/>
            <consortium name="Mycorrhizal Genomics Consortium"/>
            <person name="Kohler A."/>
            <person name="Kuo A."/>
            <person name="Nagy L.G."/>
            <person name="Floudas D."/>
            <person name="Copeland A."/>
            <person name="Barry K.W."/>
            <person name="Cichocki N."/>
            <person name="Veneault-Fourrey C."/>
            <person name="LaButti K."/>
            <person name="Lindquist E.A."/>
            <person name="Lipzen A."/>
            <person name="Lundell T."/>
            <person name="Morin E."/>
            <person name="Murat C."/>
            <person name="Riley R."/>
            <person name="Ohm R."/>
            <person name="Sun H."/>
            <person name="Tunlid A."/>
            <person name="Henrissat B."/>
            <person name="Grigoriev I.V."/>
            <person name="Hibbett D.S."/>
            <person name="Martin F."/>
        </authorList>
    </citation>
    <scope>NUCLEOTIDE SEQUENCE [LARGE SCALE GENOMIC DNA]</scope>
    <source>
        <strain evidence="2">Foug A</strain>
    </source>
</reference>
<dbReference type="AlphaFoldDB" id="A0A0C3EIX9"/>
<dbReference type="HOGENOM" id="CLU_2172588_0_0_1"/>
<proteinExistence type="predicted"/>
<dbReference type="InParanoid" id="A0A0C3EIX9"/>
<evidence type="ECO:0000313" key="2">
    <source>
        <dbReference type="Proteomes" id="UP000053989"/>
    </source>
</evidence>
<dbReference type="EMBL" id="KN822011">
    <property type="protein sequence ID" value="KIM67886.1"/>
    <property type="molecule type" value="Genomic_DNA"/>
</dbReference>
<sequence>MAPSPSSHMWRSTGVQPASPTNRIIYLRAQFSCKDGALGTIRKESLLRQTLWSKLLGKQSCVHRYRELTFIHEVNLFTACHQKSDKRACACVQTTVPRITVLQCMPYGGA</sequence>
<name>A0A0C3EIX9_9AGAM</name>
<protein>
    <submittedName>
        <fullName evidence="1">Uncharacterized protein</fullName>
    </submittedName>
</protein>